<dbReference type="InterPro" id="IPR050458">
    <property type="entry name" value="LolB"/>
</dbReference>
<gene>
    <name evidence="2" type="ORF">OXR69_021430</name>
</gene>
<dbReference type="PROSITE" id="PS51977">
    <property type="entry name" value="WGR"/>
    <property type="match status" value="1"/>
</dbReference>
<keyword evidence="3" id="KW-1185">Reference proteome</keyword>
<proteinExistence type="predicted"/>
<dbReference type="EMBL" id="JAPQEX020000001">
    <property type="protein sequence ID" value="MDG1644413.1"/>
    <property type="molecule type" value="Genomic_DNA"/>
</dbReference>
<evidence type="ECO:0000259" key="1">
    <source>
        <dbReference type="PROSITE" id="PS51977"/>
    </source>
</evidence>
<dbReference type="Proteomes" id="UP001075001">
    <property type="component" value="Unassembled WGS sequence"/>
</dbReference>
<dbReference type="Pfam" id="PF05406">
    <property type="entry name" value="WGR"/>
    <property type="match status" value="1"/>
</dbReference>
<sequence>MRSFIYQDEKSHKFWAVEQQGNELHLSWGKVGTSGQSQIKTFADSATAAKAKQKLIGEKTRKGYAENTAAEKHPPQAVASQSNDRPWLADDALIPLTEEIGWFAFHHRNRSRPFNTTPDGNQIWQSITRNDKATFRPSDYHFTSPVWEQAYVELHQRIKHNQSTGSLFSEAALLGQMGYYSDDLIDLFVTQYGLETTVEIACHTLQVTCEYDDDLEKTVVGSDFPVNEIEYLPDWHPRLCHHLSLAPEEEWQRCVQKLIAAIPGLSPSMQPFAALMLPERPDIANEIVLRFAAEEIPAMAWLKMVVDAPSALTTLEKYPLPPLYSHLLPYVATLIANHGMIGVSQLVNDLDEKEASTQLPELEATDYFTKWLAKTNHPDALKILILGAGNKNKRLGYLSKASQKYPHAAIAAYASLLTSDEDPIWRRALTVLISAEPARVEQVLPWIDAHAAETLTTTQSLSDSSAEYASPETLPEILVSPPWLKQNQKSTSPVFKLLVLPVVSTLSLTPAIAEELSGYDYSDYQSQFNYADLPPFESYRWEKVTEPFTPEQNFLWRLGFENWQQLDPGTSQKMPIPQNAITALQCNDYATLINEFHQYTGKRYSQWKLHLLAWMPRGQALALLDALADEPHKGEEGILPIFGIDALPIFVRYLKNDRQSLWPFTPYCGTTDLALPMAQNFSRKKTLREDARSWLLEYPEHAIAGLLPAALGKACKDRDDAQQALRLLADNNHRSLITQIAQRYQQPEIIAALGDFLDVGDFHDFPAKIQPLPEFYQFALWRRPQLKSSGLPLPDDAMRYLGDMLNFPREVKLYAGLNTVKSICTPTSLANFAWDLFNAWIEAGGPSKTNWGFTTLAFFGNDDTARALTPLIRAWPGESQHQRAALGLDILAEIGSDIALMLLNGIAQKIKFAALQENAQNKIQQIAESRGLTIAEMEDRLAPDLALDDSGSLTLDFGPRRFTVSFDEALKPFVRDESHSRLKDLPKPNKSDDETLAAAAVNRYKSLKKDARTVAAQQIMRLESAMCLRRRWTPEQFRQFLVEHPLVRHITRRLVWGVYSEENTLLTCFRVAEDNSYSDAEDNPFSLPEGQIGIPHVLEMAPEDTASFGQLFADYELLPPFRQLDRNHYSLTESECDAMELNRWNGRQCQAGRIVGLERKGWQRIEESGSTSGMYKPSTCGDIVLVTEPFSLLYGETGYDELIPLDMVKIVAEDDIYFGKPAFAFSTLDAIAASELINDIESLFD</sequence>
<accession>A0ABT6EG61</accession>
<dbReference type="PANTHER" id="PTHR30634:SF13">
    <property type="entry name" value="PROTEIN YEHF"/>
    <property type="match status" value="1"/>
</dbReference>
<dbReference type="Gene3D" id="2.20.140.10">
    <property type="entry name" value="WGR domain"/>
    <property type="match status" value="1"/>
</dbReference>
<dbReference type="InterPro" id="IPR008893">
    <property type="entry name" value="WGR_domain"/>
</dbReference>
<evidence type="ECO:0000313" key="2">
    <source>
        <dbReference type="EMBL" id="MDG1644413.1"/>
    </source>
</evidence>
<feature type="domain" description="WGR" evidence="1">
    <location>
        <begin position="1"/>
        <end position="77"/>
    </location>
</feature>
<evidence type="ECO:0000313" key="3">
    <source>
        <dbReference type="Proteomes" id="UP001075001"/>
    </source>
</evidence>
<organism evidence="2 3">
    <name type="scientific">Klebsiella huaxiensis</name>
    <dbReference type="NCBI Taxonomy" id="2153354"/>
    <lineage>
        <taxon>Bacteria</taxon>
        <taxon>Pseudomonadati</taxon>
        <taxon>Pseudomonadota</taxon>
        <taxon>Gammaproteobacteria</taxon>
        <taxon>Enterobacterales</taxon>
        <taxon>Enterobacteriaceae</taxon>
        <taxon>Klebsiella/Raoultella group</taxon>
        <taxon>Klebsiella</taxon>
    </lineage>
</organism>
<name>A0ABT6EG61_9ENTR</name>
<dbReference type="InterPro" id="IPR049809">
    <property type="entry name" value="YehF/YfeS-like_WGR"/>
</dbReference>
<protein>
    <submittedName>
        <fullName evidence="2">WGR and DUF4132 domain-containing protein</fullName>
    </submittedName>
</protein>
<dbReference type="SUPFAM" id="SSF142921">
    <property type="entry name" value="WGR domain-like"/>
    <property type="match status" value="1"/>
</dbReference>
<dbReference type="SMART" id="SM00773">
    <property type="entry name" value="WGR"/>
    <property type="match status" value="1"/>
</dbReference>
<dbReference type="RefSeq" id="WP_112213131.1">
    <property type="nucleotide sequence ID" value="NZ_CP036175.1"/>
</dbReference>
<dbReference type="CDD" id="cd07996">
    <property type="entry name" value="WGR_MMR_like"/>
    <property type="match status" value="1"/>
</dbReference>
<dbReference type="PANTHER" id="PTHR30634">
    <property type="entry name" value="OUTER MEMBRANE LOLAB LIPOPROTEIN INSERTION APPARATUS"/>
    <property type="match status" value="1"/>
</dbReference>
<dbReference type="Pfam" id="PF13569">
    <property type="entry name" value="DUF4132"/>
    <property type="match status" value="1"/>
</dbReference>
<comment type="caution">
    <text evidence="2">The sequence shown here is derived from an EMBL/GenBank/DDBJ whole genome shotgun (WGS) entry which is preliminary data.</text>
</comment>
<reference evidence="2" key="1">
    <citation type="submission" date="2023-03" db="EMBL/GenBank/DDBJ databases">
        <title>identification of new KPC variant in Klebsiella huaxiensis from the Hospital Sewage Samples in China.</title>
        <authorList>
            <person name="Wu Y."/>
        </authorList>
    </citation>
    <scope>NUCLEOTIDE SEQUENCE</scope>
    <source>
        <strain evidence="2">ZR-9</strain>
    </source>
</reference>
<dbReference type="InterPro" id="IPR036930">
    <property type="entry name" value="WGR_dom_sf"/>
</dbReference>
<dbReference type="InterPro" id="IPR025406">
    <property type="entry name" value="DUF4132"/>
</dbReference>